<name>A0ABN2PYD1_9MICO</name>
<dbReference type="Proteomes" id="UP001499954">
    <property type="component" value="Unassembled WGS sequence"/>
</dbReference>
<gene>
    <name evidence="1" type="ORF">GCM10009717_00780</name>
</gene>
<evidence type="ECO:0000313" key="2">
    <source>
        <dbReference type="Proteomes" id="UP001499954"/>
    </source>
</evidence>
<keyword evidence="2" id="KW-1185">Reference proteome</keyword>
<dbReference type="EMBL" id="BAAAMK010000001">
    <property type="protein sequence ID" value="GAA1938194.1"/>
    <property type="molecule type" value="Genomic_DNA"/>
</dbReference>
<protein>
    <submittedName>
        <fullName evidence="1">Uncharacterized protein</fullName>
    </submittedName>
</protein>
<organism evidence="1 2">
    <name type="scientific">Agromyces allii</name>
    <dbReference type="NCBI Taxonomy" id="393607"/>
    <lineage>
        <taxon>Bacteria</taxon>
        <taxon>Bacillati</taxon>
        <taxon>Actinomycetota</taxon>
        <taxon>Actinomycetes</taxon>
        <taxon>Micrococcales</taxon>
        <taxon>Microbacteriaceae</taxon>
        <taxon>Agromyces</taxon>
    </lineage>
</organism>
<sequence>MSDLHCEFSPEDFTATAFTSSVGRVIRVTGFGLCPSAGWELSLVSTNPGVVPHPGSLWLELRERAPKGRGRVLVDTGVEAIIEDDRATEIVVRFSWREPFAIPVVEFDRFGDAVRSDAAAQPAAASATGF</sequence>
<evidence type="ECO:0000313" key="1">
    <source>
        <dbReference type="EMBL" id="GAA1938194.1"/>
    </source>
</evidence>
<comment type="caution">
    <text evidence="1">The sequence shown here is derived from an EMBL/GenBank/DDBJ whole genome shotgun (WGS) entry which is preliminary data.</text>
</comment>
<accession>A0ABN2PYD1</accession>
<reference evidence="1 2" key="1">
    <citation type="journal article" date="2019" name="Int. J. Syst. Evol. Microbiol.">
        <title>The Global Catalogue of Microorganisms (GCM) 10K type strain sequencing project: providing services to taxonomists for standard genome sequencing and annotation.</title>
        <authorList>
            <consortium name="The Broad Institute Genomics Platform"/>
            <consortium name="The Broad Institute Genome Sequencing Center for Infectious Disease"/>
            <person name="Wu L."/>
            <person name="Ma J."/>
        </authorList>
    </citation>
    <scope>NUCLEOTIDE SEQUENCE [LARGE SCALE GENOMIC DNA]</scope>
    <source>
        <strain evidence="1 2">JCM 13584</strain>
    </source>
</reference>
<proteinExistence type="predicted"/>
<dbReference type="RefSeq" id="WP_157416260.1">
    <property type="nucleotide sequence ID" value="NZ_BAAAMK010000001.1"/>
</dbReference>